<dbReference type="eggNOG" id="COG2137">
    <property type="taxonomic scope" value="Bacteria"/>
</dbReference>
<dbReference type="InterPro" id="IPR053925">
    <property type="entry name" value="RecX_HTH_3rd"/>
</dbReference>
<feature type="domain" description="RecX first three-helical" evidence="8">
    <location>
        <begin position="10"/>
        <end position="47"/>
    </location>
</feature>
<dbReference type="GO" id="GO:0006282">
    <property type="term" value="P:regulation of DNA repair"/>
    <property type="evidence" value="ECO:0007669"/>
    <property type="project" value="UniProtKB-UniRule"/>
</dbReference>
<comment type="similarity">
    <text evidence="2 5">Belongs to the RecX family.</text>
</comment>
<organism evidence="9 10">
    <name type="scientific">Desulfoscipio gibsoniae DSM 7213</name>
    <dbReference type="NCBI Taxonomy" id="767817"/>
    <lineage>
        <taxon>Bacteria</taxon>
        <taxon>Bacillati</taxon>
        <taxon>Bacillota</taxon>
        <taxon>Clostridia</taxon>
        <taxon>Eubacteriales</taxon>
        <taxon>Desulfallaceae</taxon>
        <taxon>Desulfoscipio</taxon>
    </lineage>
</organism>
<dbReference type="InterPro" id="IPR053924">
    <property type="entry name" value="RecX_HTH_2nd"/>
</dbReference>
<feature type="domain" description="RecX second three-helical" evidence="6">
    <location>
        <begin position="56"/>
        <end position="97"/>
    </location>
</feature>
<dbReference type="KEGG" id="dgi:Desgi_1882"/>
<evidence type="ECO:0000313" key="10">
    <source>
        <dbReference type="Proteomes" id="UP000013520"/>
    </source>
</evidence>
<sequence length="158" mass="18123">MSYEKDIQMAKEKCFNLLTYRPRTEYELKCRLKQAGFDTAVIENTISTLQRTGLINDGLFAREWVRWRLSVKPVGREYLRSELRQKGIDSAIVEASLHDYDTGDEFEKALALARKRAGRCSKLTWRRLAGYLGRRGFSHDVVTKVCNMLAGNGVLDIS</sequence>
<accession>R4KLB9</accession>
<evidence type="ECO:0000313" key="9">
    <source>
        <dbReference type="EMBL" id="AGL01330.1"/>
    </source>
</evidence>
<evidence type="ECO:0000256" key="2">
    <source>
        <dbReference type="ARBA" id="ARBA00009695"/>
    </source>
</evidence>
<dbReference type="InterPro" id="IPR036388">
    <property type="entry name" value="WH-like_DNA-bd_sf"/>
</dbReference>
<dbReference type="Gene3D" id="1.10.10.10">
    <property type="entry name" value="Winged helix-like DNA-binding domain superfamily/Winged helix DNA-binding domain"/>
    <property type="match status" value="3"/>
</dbReference>
<name>R4KLB9_9FIRM</name>
<protein>
    <recommendedName>
        <fullName evidence="3 5">Regulatory protein RecX</fullName>
    </recommendedName>
</protein>
<comment type="subcellular location">
    <subcellularLocation>
        <location evidence="1 5">Cytoplasm</location>
    </subcellularLocation>
</comment>
<evidence type="ECO:0000259" key="8">
    <source>
        <dbReference type="Pfam" id="PF21982"/>
    </source>
</evidence>
<keyword evidence="10" id="KW-1185">Reference proteome</keyword>
<evidence type="ECO:0000256" key="1">
    <source>
        <dbReference type="ARBA" id="ARBA00004496"/>
    </source>
</evidence>
<dbReference type="AlphaFoldDB" id="R4KLB9"/>
<proteinExistence type="inferred from homology"/>
<dbReference type="HAMAP" id="MF_01114">
    <property type="entry name" value="RecX"/>
    <property type="match status" value="1"/>
</dbReference>
<evidence type="ECO:0000256" key="3">
    <source>
        <dbReference type="ARBA" id="ARBA00018111"/>
    </source>
</evidence>
<dbReference type="Pfam" id="PF02631">
    <property type="entry name" value="RecX_HTH2"/>
    <property type="match status" value="1"/>
</dbReference>
<dbReference type="PANTHER" id="PTHR33602:SF1">
    <property type="entry name" value="REGULATORY PROTEIN RECX FAMILY PROTEIN"/>
    <property type="match status" value="1"/>
</dbReference>
<dbReference type="HOGENOM" id="CLU_066607_0_1_9"/>
<dbReference type="RefSeq" id="WP_006522510.1">
    <property type="nucleotide sequence ID" value="NC_021184.1"/>
</dbReference>
<dbReference type="PANTHER" id="PTHR33602">
    <property type="entry name" value="REGULATORY PROTEIN RECX FAMILY PROTEIN"/>
    <property type="match status" value="1"/>
</dbReference>
<dbReference type="GO" id="GO:0005737">
    <property type="term" value="C:cytoplasm"/>
    <property type="evidence" value="ECO:0007669"/>
    <property type="project" value="UniProtKB-SubCell"/>
</dbReference>
<evidence type="ECO:0000259" key="6">
    <source>
        <dbReference type="Pfam" id="PF02631"/>
    </source>
</evidence>
<dbReference type="InterPro" id="IPR003783">
    <property type="entry name" value="Regulatory_RecX"/>
</dbReference>
<comment type="function">
    <text evidence="5">Modulates RecA activity.</text>
</comment>
<dbReference type="STRING" id="767817.Desgi_1882"/>
<reference evidence="9 10" key="1">
    <citation type="submission" date="2012-01" db="EMBL/GenBank/DDBJ databases">
        <title>Complete sequence of Desulfotomaculum gibsoniae DSM 7213.</title>
        <authorList>
            <consortium name="US DOE Joint Genome Institute"/>
            <person name="Lucas S."/>
            <person name="Han J."/>
            <person name="Lapidus A."/>
            <person name="Cheng J.-F."/>
            <person name="Goodwin L."/>
            <person name="Pitluck S."/>
            <person name="Peters L."/>
            <person name="Ovchinnikova G."/>
            <person name="Teshima H."/>
            <person name="Detter J.C."/>
            <person name="Han C."/>
            <person name="Tapia R."/>
            <person name="Land M."/>
            <person name="Hauser L."/>
            <person name="Kyrpides N."/>
            <person name="Ivanova N."/>
            <person name="Pagani I."/>
            <person name="Parshina S."/>
            <person name="Plugge C."/>
            <person name="Muyzer G."/>
            <person name="Kuever J."/>
            <person name="Ivanova A."/>
            <person name="Nazina T."/>
            <person name="Klenk H.-P."/>
            <person name="Brambilla E."/>
            <person name="Spring S."/>
            <person name="Stams A.F."/>
            <person name="Woyke T."/>
        </authorList>
    </citation>
    <scope>NUCLEOTIDE SEQUENCE [LARGE SCALE GENOMIC DNA]</scope>
    <source>
        <strain evidence="9 10">DSM 7213</strain>
    </source>
</reference>
<dbReference type="Pfam" id="PF21982">
    <property type="entry name" value="RecX_HTH1"/>
    <property type="match status" value="1"/>
</dbReference>
<dbReference type="Pfam" id="PF21981">
    <property type="entry name" value="RecX_HTH3"/>
    <property type="match status" value="1"/>
</dbReference>
<dbReference type="OrthoDB" id="5421057at2"/>
<evidence type="ECO:0000259" key="7">
    <source>
        <dbReference type="Pfam" id="PF21981"/>
    </source>
</evidence>
<dbReference type="Proteomes" id="UP000013520">
    <property type="component" value="Chromosome"/>
</dbReference>
<feature type="domain" description="RecX third three-helical" evidence="7">
    <location>
        <begin position="104"/>
        <end position="145"/>
    </location>
</feature>
<gene>
    <name evidence="5" type="primary">recX</name>
    <name evidence="9" type="ORF">Desgi_1882</name>
</gene>
<evidence type="ECO:0000256" key="5">
    <source>
        <dbReference type="HAMAP-Rule" id="MF_01114"/>
    </source>
</evidence>
<evidence type="ECO:0000256" key="4">
    <source>
        <dbReference type="ARBA" id="ARBA00022490"/>
    </source>
</evidence>
<dbReference type="EMBL" id="CP003273">
    <property type="protein sequence ID" value="AGL01330.1"/>
    <property type="molecule type" value="Genomic_DNA"/>
</dbReference>
<keyword evidence="4 5" id="KW-0963">Cytoplasm</keyword>
<dbReference type="InterPro" id="IPR053926">
    <property type="entry name" value="RecX_HTH_1st"/>
</dbReference>